<dbReference type="GO" id="GO:0005737">
    <property type="term" value="C:cytoplasm"/>
    <property type="evidence" value="ECO:0007669"/>
    <property type="project" value="UniProtKB-SubCell"/>
</dbReference>
<keyword evidence="8" id="KW-0804">Transcription</keyword>
<evidence type="ECO:0000313" key="10">
    <source>
        <dbReference type="Proteomes" id="UP000887562"/>
    </source>
</evidence>
<evidence type="ECO:0000313" key="11">
    <source>
        <dbReference type="WBParaSite" id="maker-E.canG7_contigs_2964-snap-gene-0.41-mRNA-1"/>
    </source>
</evidence>
<evidence type="ECO:0000256" key="2">
    <source>
        <dbReference type="ARBA" id="ARBA00004496"/>
    </source>
</evidence>
<dbReference type="GO" id="GO:0031047">
    <property type="term" value="P:regulatory ncRNA-mediated gene silencing"/>
    <property type="evidence" value="ECO:0007669"/>
    <property type="project" value="UniProtKB-KW"/>
</dbReference>
<evidence type="ECO:0000256" key="6">
    <source>
        <dbReference type="ARBA" id="ARBA00023015"/>
    </source>
</evidence>
<evidence type="ECO:0000256" key="5">
    <source>
        <dbReference type="ARBA" id="ARBA00022490"/>
    </source>
</evidence>
<dbReference type="AlphaFoldDB" id="A0A915ETS6"/>
<keyword evidence="10" id="KW-1185">Reference proteome</keyword>
<keyword evidence="5" id="KW-0963">Cytoplasm</keyword>
<evidence type="ECO:0000256" key="4">
    <source>
        <dbReference type="ARBA" id="ARBA00014872"/>
    </source>
</evidence>
<sequence>MVLAARDLSKLRNFLLDEQSKLETFSALSENFQELFLKGEFFGIGKYLVSLLNNDLLPDSVSKTLAIFLLWDMYKSEHLELNPFFPFILNFLKNEKASENLLPYPVKIFMHALMLHPDRRNDVSFAYLLDVQFQLLKTTLLQLLNMNTETTSPKTCDWSVFGSLLHKRSLKMPKVDSYGIPCVLPDEENVGHALDLQRKCCYEALLTDSELLSAFLQPLRPSFLRLAPPLLPCPQAGATTLDSLEFWAEELVWLSPPTLQHTFHWDSSMDHSIPPLEIQQLASLALSSPLSPSQKEQLVRSISQNPGLINGIGLLSENFPNLVNHNPMAASEILRALSLHPELESFLDVLSEMDVNVHSLEVINQIASHMPLPRKFILKCISNFITRCQSTQDKSSQSRLARLVCLVIQAWVRNKILDITGTNILVEIQSFCLEFNKVREANALYRLIKSIEAAGTSENYGNSIGDAPAET</sequence>
<reference evidence="11" key="1">
    <citation type="submission" date="2022-11" db="UniProtKB">
        <authorList>
            <consortium name="WormBaseParasite"/>
        </authorList>
    </citation>
    <scope>IDENTIFICATION</scope>
</reference>
<accession>A0A915ETS6</accession>
<dbReference type="InterPro" id="IPR016024">
    <property type="entry name" value="ARM-type_fold"/>
</dbReference>
<evidence type="ECO:0000256" key="3">
    <source>
        <dbReference type="ARBA" id="ARBA00008030"/>
    </source>
</evidence>
<proteinExistence type="inferred from homology"/>
<dbReference type="Proteomes" id="UP000887562">
    <property type="component" value="Unplaced"/>
</dbReference>
<dbReference type="PANTHER" id="PTHR15975">
    <property type="entry name" value="CCR4-NOT TRANSCRIPTION COMPLEX SUBUNIT 11"/>
    <property type="match status" value="1"/>
</dbReference>
<dbReference type="Pfam" id="PF10155">
    <property type="entry name" value="CNOT11"/>
    <property type="match status" value="1"/>
</dbReference>
<dbReference type="PANTHER" id="PTHR15975:SF0">
    <property type="entry name" value="CCR4-NOT TRANSCRIPTION COMPLEX SUBUNIT 11"/>
    <property type="match status" value="1"/>
</dbReference>
<dbReference type="InterPro" id="IPR019312">
    <property type="entry name" value="CNOT11"/>
</dbReference>
<dbReference type="GO" id="GO:0030014">
    <property type="term" value="C:CCR4-NOT complex"/>
    <property type="evidence" value="ECO:0007669"/>
    <property type="project" value="InterPro"/>
</dbReference>
<evidence type="ECO:0000256" key="9">
    <source>
        <dbReference type="ARBA" id="ARBA00023242"/>
    </source>
</evidence>
<evidence type="ECO:0000256" key="7">
    <source>
        <dbReference type="ARBA" id="ARBA00023158"/>
    </source>
</evidence>
<dbReference type="GO" id="GO:0005634">
    <property type="term" value="C:nucleus"/>
    <property type="evidence" value="ECO:0007669"/>
    <property type="project" value="UniProtKB-SubCell"/>
</dbReference>
<evidence type="ECO:0000256" key="1">
    <source>
        <dbReference type="ARBA" id="ARBA00004123"/>
    </source>
</evidence>
<keyword evidence="9" id="KW-0539">Nucleus</keyword>
<keyword evidence="7" id="KW-0943">RNA-mediated gene silencing</keyword>
<comment type="subcellular location">
    <subcellularLocation>
        <location evidence="2">Cytoplasm</location>
    </subcellularLocation>
    <subcellularLocation>
        <location evidence="1">Nucleus</location>
    </subcellularLocation>
</comment>
<dbReference type="SUPFAM" id="SSF48371">
    <property type="entry name" value="ARM repeat"/>
    <property type="match status" value="1"/>
</dbReference>
<evidence type="ECO:0000256" key="8">
    <source>
        <dbReference type="ARBA" id="ARBA00023163"/>
    </source>
</evidence>
<organism evidence="10 11">
    <name type="scientific">Echinococcus canadensis</name>
    <dbReference type="NCBI Taxonomy" id="519352"/>
    <lineage>
        <taxon>Eukaryota</taxon>
        <taxon>Metazoa</taxon>
        <taxon>Spiralia</taxon>
        <taxon>Lophotrochozoa</taxon>
        <taxon>Platyhelminthes</taxon>
        <taxon>Cestoda</taxon>
        <taxon>Eucestoda</taxon>
        <taxon>Cyclophyllidea</taxon>
        <taxon>Taeniidae</taxon>
        <taxon>Echinococcus</taxon>
        <taxon>Echinococcus canadensis group</taxon>
    </lineage>
</organism>
<keyword evidence="6" id="KW-0805">Transcription regulation</keyword>
<dbReference type="WBParaSite" id="maker-E.canG7_contigs_2964-snap-gene-0.41-mRNA-1">
    <property type="protein sequence ID" value="maker-E.canG7_contigs_2964-snap-gene-0.41-mRNA-1"/>
    <property type="gene ID" value="EcG7_03532"/>
</dbReference>
<protein>
    <recommendedName>
        <fullName evidence="4">CCR4-NOT transcription complex subunit 11</fullName>
    </recommendedName>
</protein>
<comment type="similarity">
    <text evidence="3">Belongs to the CNOT11 family.</text>
</comment>
<name>A0A915ETS6_9CEST</name>